<dbReference type="InterPro" id="IPR002629">
    <property type="entry name" value="Met_Synth_C/arc"/>
</dbReference>
<comment type="cofactor">
    <cofactor evidence="1">
        <name>Zn(2+)</name>
        <dbReference type="ChEBI" id="CHEBI:29105"/>
    </cofactor>
</comment>
<evidence type="ECO:0000313" key="6">
    <source>
        <dbReference type="Proteomes" id="UP001058271"/>
    </source>
</evidence>
<keyword evidence="6" id="KW-1185">Reference proteome</keyword>
<gene>
    <name evidence="5" type="ORF">Drose_26505</name>
</gene>
<sequence>MDWAVTAFRLATSGAADATQVHTHLCYSELGEVLPAIDALDADVTSVEAARSRIEILDDLHTAG</sequence>
<keyword evidence="3" id="KW-0862">Zinc</keyword>
<keyword evidence="2" id="KW-0479">Metal-binding</keyword>
<evidence type="ECO:0000256" key="3">
    <source>
        <dbReference type="ARBA" id="ARBA00022833"/>
    </source>
</evidence>
<dbReference type="PANTHER" id="PTHR30519">
    <property type="entry name" value="5-METHYLTETRAHYDROPTEROYLTRIGLUTAMATE--HOMOCYSTEINE METHYLTRANSFERASE"/>
    <property type="match status" value="1"/>
</dbReference>
<evidence type="ECO:0000256" key="1">
    <source>
        <dbReference type="ARBA" id="ARBA00001947"/>
    </source>
</evidence>
<accession>A0ABY5ZIN6</accession>
<evidence type="ECO:0000259" key="4">
    <source>
        <dbReference type="Pfam" id="PF01717"/>
    </source>
</evidence>
<name>A0ABY5ZIN6_9ACTN</name>
<dbReference type="Pfam" id="PF01717">
    <property type="entry name" value="Meth_synt_2"/>
    <property type="match status" value="1"/>
</dbReference>
<protein>
    <recommendedName>
        <fullName evidence="4">Cobalamin-independent methionine synthase MetE C-terminal/archaeal domain-containing protein</fullName>
    </recommendedName>
</protein>
<dbReference type="SUPFAM" id="SSF51726">
    <property type="entry name" value="UROD/MetE-like"/>
    <property type="match status" value="1"/>
</dbReference>
<organism evidence="5 6">
    <name type="scientific">Dactylosporangium roseum</name>
    <dbReference type="NCBI Taxonomy" id="47989"/>
    <lineage>
        <taxon>Bacteria</taxon>
        <taxon>Bacillati</taxon>
        <taxon>Actinomycetota</taxon>
        <taxon>Actinomycetes</taxon>
        <taxon>Micromonosporales</taxon>
        <taxon>Micromonosporaceae</taxon>
        <taxon>Dactylosporangium</taxon>
    </lineage>
</organism>
<dbReference type="Gene3D" id="3.20.20.210">
    <property type="match status" value="1"/>
</dbReference>
<evidence type="ECO:0000313" key="5">
    <source>
        <dbReference type="EMBL" id="UWZ40593.1"/>
    </source>
</evidence>
<proteinExistence type="predicted"/>
<reference evidence="5" key="1">
    <citation type="submission" date="2021-04" db="EMBL/GenBank/DDBJ databases">
        <title>Biosynthetic gene clusters of Dactylosporangioum roseum.</title>
        <authorList>
            <person name="Hartkoorn R.C."/>
            <person name="Beaudoing E."/>
            <person name="Hot D."/>
            <person name="Moureu S."/>
        </authorList>
    </citation>
    <scope>NUCLEOTIDE SEQUENCE</scope>
    <source>
        <strain evidence="5">NRRL B-16295</strain>
    </source>
</reference>
<evidence type="ECO:0000256" key="2">
    <source>
        <dbReference type="ARBA" id="ARBA00022723"/>
    </source>
</evidence>
<dbReference type="RefSeq" id="WP_343871205.1">
    <property type="nucleotide sequence ID" value="NZ_BAAABS010000052.1"/>
</dbReference>
<dbReference type="InterPro" id="IPR038071">
    <property type="entry name" value="UROD/MetE-like_sf"/>
</dbReference>
<dbReference type="EMBL" id="CP073721">
    <property type="protein sequence ID" value="UWZ40593.1"/>
    <property type="molecule type" value="Genomic_DNA"/>
</dbReference>
<feature type="domain" description="Cobalamin-independent methionine synthase MetE C-terminal/archaeal" evidence="4">
    <location>
        <begin position="1"/>
        <end position="61"/>
    </location>
</feature>
<dbReference type="Proteomes" id="UP001058271">
    <property type="component" value="Chromosome"/>
</dbReference>